<comment type="caution">
    <text evidence="2">The sequence shown here is derived from an EMBL/GenBank/DDBJ whole genome shotgun (WGS) entry which is preliminary data.</text>
</comment>
<dbReference type="GO" id="GO:0044550">
    <property type="term" value="P:secondary metabolite biosynthetic process"/>
    <property type="evidence" value="ECO:0007669"/>
    <property type="project" value="TreeGrafter"/>
</dbReference>
<dbReference type="PROSITE" id="PS00455">
    <property type="entry name" value="AMP_BINDING"/>
    <property type="match status" value="1"/>
</dbReference>
<dbReference type="Pfam" id="PF00501">
    <property type="entry name" value="AMP-binding"/>
    <property type="match status" value="1"/>
</dbReference>
<keyword evidence="3" id="KW-1185">Reference proteome</keyword>
<name>A0A7X6R4F0_9NOCA</name>
<dbReference type="GO" id="GO:0005737">
    <property type="term" value="C:cytoplasm"/>
    <property type="evidence" value="ECO:0007669"/>
    <property type="project" value="TreeGrafter"/>
</dbReference>
<dbReference type="GO" id="GO:0043041">
    <property type="term" value="P:amino acid activation for nonribosomal peptide biosynthetic process"/>
    <property type="evidence" value="ECO:0007669"/>
    <property type="project" value="TreeGrafter"/>
</dbReference>
<dbReference type="GO" id="GO:0031177">
    <property type="term" value="F:phosphopantetheine binding"/>
    <property type="evidence" value="ECO:0007669"/>
    <property type="project" value="TreeGrafter"/>
</dbReference>
<dbReference type="InterPro" id="IPR045851">
    <property type="entry name" value="AMP-bd_C_sf"/>
</dbReference>
<dbReference type="PANTHER" id="PTHR45527:SF1">
    <property type="entry name" value="FATTY ACID SYNTHASE"/>
    <property type="match status" value="1"/>
</dbReference>
<keyword evidence="2" id="KW-0436">Ligase</keyword>
<evidence type="ECO:0000259" key="1">
    <source>
        <dbReference type="Pfam" id="PF00501"/>
    </source>
</evidence>
<dbReference type="PANTHER" id="PTHR45527">
    <property type="entry name" value="NONRIBOSOMAL PEPTIDE SYNTHETASE"/>
    <property type="match status" value="1"/>
</dbReference>
<dbReference type="Proteomes" id="UP000540698">
    <property type="component" value="Unassembled WGS sequence"/>
</dbReference>
<dbReference type="InterPro" id="IPR042099">
    <property type="entry name" value="ANL_N_sf"/>
</dbReference>
<evidence type="ECO:0000313" key="3">
    <source>
        <dbReference type="Proteomes" id="UP000540698"/>
    </source>
</evidence>
<dbReference type="InterPro" id="IPR000873">
    <property type="entry name" value="AMP-dep_synth/lig_dom"/>
</dbReference>
<feature type="domain" description="AMP-dependent synthetase/ligase" evidence="1">
    <location>
        <begin position="37"/>
        <end position="381"/>
    </location>
</feature>
<dbReference type="AlphaFoldDB" id="A0A7X6R4F0"/>
<dbReference type="Gene3D" id="3.30.300.30">
    <property type="match status" value="1"/>
</dbReference>
<dbReference type="Gene3D" id="3.40.50.12780">
    <property type="entry name" value="N-terminal domain of ligase-like"/>
    <property type="match status" value="1"/>
</dbReference>
<proteinExistence type="predicted"/>
<dbReference type="RefSeq" id="WP_062967134.1">
    <property type="nucleotide sequence ID" value="NZ_JAAXOS010000008.1"/>
</dbReference>
<dbReference type="GO" id="GO:0016874">
    <property type="term" value="F:ligase activity"/>
    <property type="evidence" value="ECO:0007669"/>
    <property type="project" value="UniProtKB-KW"/>
</dbReference>
<dbReference type="InterPro" id="IPR020845">
    <property type="entry name" value="AMP-binding_CS"/>
</dbReference>
<accession>A0A7X6R4F0</accession>
<protein>
    <submittedName>
        <fullName evidence="2">Acyl--CoA ligase</fullName>
    </submittedName>
</protein>
<organism evidence="2 3">
    <name type="scientific">Nocardia gamkensis</name>
    <dbReference type="NCBI Taxonomy" id="352869"/>
    <lineage>
        <taxon>Bacteria</taxon>
        <taxon>Bacillati</taxon>
        <taxon>Actinomycetota</taxon>
        <taxon>Actinomycetes</taxon>
        <taxon>Mycobacteriales</taxon>
        <taxon>Nocardiaceae</taxon>
        <taxon>Nocardia</taxon>
    </lineage>
</organism>
<dbReference type="SUPFAM" id="SSF56801">
    <property type="entry name" value="Acetyl-CoA synthetase-like"/>
    <property type="match status" value="1"/>
</dbReference>
<dbReference type="EMBL" id="JAAXOS010000008">
    <property type="protein sequence ID" value="NKY28256.1"/>
    <property type="molecule type" value="Genomic_DNA"/>
</dbReference>
<sequence length="521" mass="55363">MIQPASLDGIDTAAWGLARSPAVPSGLSSVTDLIPLAAARAPSATAVTDDHRSVSYRELAELIERFGHWLWQQGVRPDTRVVIRADHRIEFAALAYAVLRIGATLVPLHPQLRDSQLRQIIQDADPLLIVGFDVAPPDTSNPHPAAVVPWSAVAQWFSAPGSHAAPSISVRDSAPALLFYTSGSSGTPKGVVCSYRQVAFVLASVASRLGYSHRDVAICAIPLSFDYGFYQILLCARAGAELVLAEPANNVGLLRRVRDVGATILPVVPTLAEMIVALSARHPELPTPRLITNTGEPLLPAVQRALAGAFPAARIALMYGLTECARVSIRMPSRDDLPVDTVGHPIPGTQVVVVDDQGDVLPSGITGQIVTVGPHVADGYWRAAESTAANFARCRSTGRGVLFTGDYGSLDADGELLVQGRVDDIYKARGVRASAAEIERAALNVDGVRSAVLIPPRQHESAALWVSGAVTASSVLAGLREQLIPAKVPDRCEVLDSMPTTANGKLDRAALRDRTARLEVR</sequence>
<evidence type="ECO:0000313" key="2">
    <source>
        <dbReference type="EMBL" id="NKY28256.1"/>
    </source>
</evidence>
<reference evidence="2 3" key="1">
    <citation type="submission" date="2020-04" db="EMBL/GenBank/DDBJ databases">
        <title>MicrobeNet Type strains.</title>
        <authorList>
            <person name="Nicholson A.C."/>
        </authorList>
    </citation>
    <scope>NUCLEOTIDE SEQUENCE [LARGE SCALE GENOMIC DNA]</scope>
    <source>
        <strain evidence="2 3">DSM 44956</strain>
    </source>
</reference>
<gene>
    <name evidence="2" type="ORF">HGB38_18795</name>
</gene>